<gene>
    <name evidence="1" type="ORF">ACFQ4R_07195</name>
</gene>
<sequence length="174" mass="19688">MTIYYLLNQTIGGSDSQFIFDHNMQPLMILTGRFGLNQNGIRLLTIDGQYRGRVIHRTSNFATEYELQTERQTLGQMTKMTGLWHQFAYVSNLKWTVLGSVTTNTYQVTHGIHAVFDAHSIVTSKKLDGLQLTLANDQDQVPAFLVAATLNQWVLLSQRKSKHLFNSLGDIAIN</sequence>
<accession>A0ABW4BMB5</accession>
<reference evidence="2" key="1">
    <citation type="journal article" date="2019" name="Int. J. Syst. Evol. Microbiol.">
        <title>The Global Catalogue of Microorganisms (GCM) 10K type strain sequencing project: providing services to taxonomists for standard genome sequencing and annotation.</title>
        <authorList>
            <consortium name="The Broad Institute Genomics Platform"/>
            <consortium name="The Broad Institute Genome Sequencing Center for Infectious Disease"/>
            <person name="Wu L."/>
            <person name="Ma J."/>
        </authorList>
    </citation>
    <scope>NUCLEOTIDE SEQUENCE [LARGE SCALE GENOMIC DNA]</scope>
    <source>
        <strain evidence="2">CCM 8937</strain>
    </source>
</reference>
<protein>
    <submittedName>
        <fullName evidence="1">Uncharacterized protein</fullName>
    </submittedName>
</protein>
<dbReference type="Proteomes" id="UP001597191">
    <property type="component" value="Unassembled WGS sequence"/>
</dbReference>
<name>A0ABW4BMB5_9LACO</name>
<proteinExistence type="predicted"/>
<comment type="caution">
    <text evidence="1">The sequence shown here is derived from an EMBL/GenBank/DDBJ whole genome shotgun (WGS) entry which is preliminary data.</text>
</comment>
<evidence type="ECO:0000313" key="2">
    <source>
        <dbReference type="Proteomes" id="UP001597191"/>
    </source>
</evidence>
<keyword evidence="2" id="KW-1185">Reference proteome</keyword>
<dbReference type="EMBL" id="JBHTOH010000063">
    <property type="protein sequence ID" value="MFD1411369.1"/>
    <property type="molecule type" value="Genomic_DNA"/>
</dbReference>
<dbReference type="RefSeq" id="WP_125651582.1">
    <property type="nucleotide sequence ID" value="NZ_JBHTOH010000063.1"/>
</dbReference>
<organism evidence="1 2">
    <name type="scientific">Lapidilactobacillus gannanensis</name>
    <dbReference type="NCBI Taxonomy" id="2486002"/>
    <lineage>
        <taxon>Bacteria</taxon>
        <taxon>Bacillati</taxon>
        <taxon>Bacillota</taxon>
        <taxon>Bacilli</taxon>
        <taxon>Lactobacillales</taxon>
        <taxon>Lactobacillaceae</taxon>
        <taxon>Lapidilactobacillus</taxon>
    </lineage>
</organism>
<evidence type="ECO:0000313" key="1">
    <source>
        <dbReference type="EMBL" id="MFD1411369.1"/>
    </source>
</evidence>